<dbReference type="AlphaFoldDB" id="A0A1Q3AZQ7"/>
<dbReference type="SUPFAM" id="SSF56112">
    <property type="entry name" value="Protein kinase-like (PK-like)"/>
    <property type="match status" value="1"/>
</dbReference>
<dbReference type="GO" id="GO:0004674">
    <property type="term" value="F:protein serine/threonine kinase activity"/>
    <property type="evidence" value="ECO:0007669"/>
    <property type="project" value="UniProtKB-KW"/>
</dbReference>
<protein>
    <recommendedName>
        <fullName evidence="1">non-specific serine/threonine protein kinase</fullName>
        <ecNumber evidence="1">2.7.11.1</ecNumber>
    </recommendedName>
</protein>
<keyword evidence="3" id="KW-0808">Transferase</keyword>
<dbReference type="PANTHER" id="PTHR27001">
    <property type="entry name" value="OS01G0253100 PROTEIN"/>
    <property type="match status" value="1"/>
</dbReference>
<dbReference type="Gene3D" id="1.10.510.10">
    <property type="entry name" value="Transferase(Phosphotransferase) domain 1"/>
    <property type="match status" value="1"/>
</dbReference>
<comment type="similarity">
    <text evidence="10">Belongs to the protein kinase superfamily.</text>
</comment>
<evidence type="ECO:0000256" key="1">
    <source>
        <dbReference type="ARBA" id="ARBA00012513"/>
    </source>
</evidence>
<keyword evidence="2 10" id="KW-0723">Serine/threonine-protein kinase</keyword>
<keyword evidence="6 9" id="KW-0067">ATP-binding</keyword>
<evidence type="ECO:0000256" key="10">
    <source>
        <dbReference type="RuleBase" id="RU000304"/>
    </source>
</evidence>
<name>A0A1Q3AZQ7_CEPFO</name>
<keyword evidence="5 12" id="KW-0418">Kinase</keyword>
<evidence type="ECO:0000256" key="8">
    <source>
        <dbReference type="ARBA" id="ARBA00048679"/>
    </source>
</evidence>
<dbReference type="EMBL" id="BDDD01000186">
    <property type="protein sequence ID" value="GAV61208.1"/>
    <property type="molecule type" value="Genomic_DNA"/>
</dbReference>
<dbReference type="InterPro" id="IPR011009">
    <property type="entry name" value="Kinase-like_dom_sf"/>
</dbReference>
<comment type="caution">
    <text evidence="12">The sequence shown here is derived from an EMBL/GenBank/DDBJ whole genome shotgun (WGS) entry which is preliminary data.</text>
</comment>
<comment type="catalytic activity">
    <reaction evidence="7">
        <text>L-threonyl-[protein] + ATP = O-phospho-L-threonyl-[protein] + ADP + H(+)</text>
        <dbReference type="Rhea" id="RHEA:46608"/>
        <dbReference type="Rhea" id="RHEA-COMP:11060"/>
        <dbReference type="Rhea" id="RHEA-COMP:11605"/>
        <dbReference type="ChEBI" id="CHEBI:15378"/>
        <dbReference type="ChEBI" id="CHEBI:30013"/>
        <dbReference type="ChEBI" id="CHEBI:30616"/>
        <dbReference type="ChEBI" id="CHEBI:61977"/>
        <dbReference type="ChEBI" id="CHEBI:456216"/>
        <dbReference type="EC" id="2.7.11.1"/>
    </reaction>
</comment>
<dbReference type="Gene3D" id="3.30.200.20">
    <property type="entry name" value="Phosphorylase Kinase, domain 1"/>
    <property type="match status" value="1"/>
</dbReference>
<sequence>MVGFNYEDLVKATDSFSPSNLIGKGSHGSVYKGILQNNNLVAIKKPSIQCHEVSHDDNSKKLDNEIHVLSSLRENPCVINFIGTSRDSVNKDIKILVMEFMPNGSLHDLLHVVNTPPSWPKRVEIAIQVARAVKFLHEGKPLVIHRDIKPANILIDSNWKPKLADFGLAVMLQVDSLLGQVSDHKPAGTMGYLDPFYTSPSKLGTKNDIFSFGVVLLEIISCRKVIDVTKSPSSIVEWATTLIKEERMMEICDTRIVLPSYMDATIGHMLDVACRCVSPKEEIRPSIVEIVMEMENFVVERVNKNPIWISVLRSVILAKQRRNLAKKLHPNCKCATQKGDMDNDNDIARGRLLLTEVLADVTLQ</sequence>
<dbReference type="Proteomes" id="UP000187406">
    <property type="component" value="Unassembled WGS sequence"/>
</dbReference>
<gene>
    <name evidence="12" type="ORF">CFOL_v3_04736</name>
</gene>
<dbReference type="PROSITE" id="PS00107">
    <property type="entry name" value="PROTEIN_KINASE_ATP"/>
    <property type="match status" value="1"/>
</dbReference>
<evidence type="ECO:0000256" key="4">
    <source>
        <dbReference type="ARBA" id="ARBA00022741"/>
    </source>
</evidence>
<dbReference type="STRING" id="3775.A0A1Q3AZQ7"/>
<dbReference type="PROSITE" id="PS50011">
    <property type="entry name" value="PROTEIN_KINASE_DOM"/>
    <property type="match status" value="1"/>
</dbReference>
<dbReference type="GO" id="GO:0005524">
    <property type="term" value="F:ATP binding"/>
    <property type="evidence" value="ECO:0007669"/>
    <property type="project" value="UniProtKB-UniRule"/>
</dbReference>
<evidence type="ECO:0000256" key="2">
    <source>
        <dbReference type="ARBA" id="ARBA00022527"/>
    </source>
</evidence>
<keyword evidence="4 9" id="KW-0547">Nucleotide-binding</keyword>
<dbReference type="Pfam" id="PF00069">
    <property type="entry name" value="Pkinase"/>
    <property type="match status" value="1"/>
</dbReference>
<evidence type="ECO:0000256" key="5">
    <source>
        <dbReference type="ARBA" id="ARBA00022777"/>
    </source>
</evidence>
<dbReference type="FunCoup" id="A0A1Q3AZQ7">
    <property type="interactions" value="2"/>
</dbReference>
<keyword evidence="13" id="KW-1185">Reference proteome</keyword>
<dbReference type="FunFam" id="1.10.510.10:FF:000809">
    <property type="entry name" value="Serine/threonine-protein kinase-like protein At5g23170"/>
    <property type="match status" value="1"/>
</dbReference>
<evidence type="ECO:0000256" key="9">
    <source>
        <dbReference type="PROSITE-ProRule" id="PRU10141"/>
    </source>
</evidence>
<dbReference type="InterPro" id="IPR000719">
    <property type="entry name" value="Prot_kinase_dom"/>
</dbReference>
<accession>A0A1Q3AZQ7</accession>
<feature type="binding site" evidence="9">
    <location>
        <position position="45"/>
    </location>
    <ligand>
        <name>ATP</name>
        <dbReference type="ChEBI" id="CHEBI:30616"/>
    </ligand>
</feature>
<evidence type="ECO:0000256" key="6">
    <source>
        <dbReference type="ARBA" id="ARBA00022840"/>
    </source>
</evidence>
<evidence type="ECO:0000256" key="3">
    <source>
        <dbReference type="ARBA" id="ARBA00022679"/>
    </source>
</evidence>
<dbReference type="OrthoDB" id="4062651at2759"/>
<dbReference type="EC" id="2.7.11.1" evidence="1"/>
<evidence type="ECO:0000313" key="13">
    <source>
        <dbReference type="Proteomes" id="UP000187406"/>
    </source>
</evidence>
<dbReference type="InterPro" id="IPR008271">
    <property type="entry name" value="Ser/Thr_kinase_AS"/>
</dbReference>
<dbReference type="GO" id="GO:0005886">
    <property type="term" value="C:plasma membrane"/>
    <property type="evidence" value="ECO:0007669"/>
    <property type="project" value="TreeGrafter"/>
</dbReference>
<feature type="domain" description="Protein kinase" evidence="11">
    <location>
        <begin position="16"/>
        <end position="298"/>
    </location>
</feature>
<dbReference type="PANTHER" id="PTHR27001:SF850">
    <property type="entry name" value="OS01G0267800 PROTEIN"/>
    <property type="match status" value="1"/>
</dbReference>
<comment type="catalytic activity">
    <reaction evidence="8">
        <text>L-seryl-[protein] + ATP = O-phospho-L-seryl-[protein] + ADP + H(+)</text>
        <dbReference type="Rhea" id="RHEA:17989"/>
        <dbReference type="Rhea" id="RHEA-COMP:9863"/>
        <dbReference type="Rhea" id="RHEA-COMP:11604"/>
        <dbReference type="ChEBI" id="CHEBI:15378"/>
        <dbReference type="ChEBI" id="CHEBI:29999"/>
        <dbReference type="ChEBI" id="CHEBI:30616"/>
        <dbReference type="ChEBI" id="CHEBI:83421"/>
        <dbReference type="ChEBI" id="CHEBI:456216"/>
        <dbReference type="EC" id="2.7.11.1"/>
    </reaction>
</comment>
<dbReference type="InterPro" id="IPR017441">
    <property type="entry name" value="Protein_kinase_ATP_BS"/>
</dbReference>
<dbReference type="SMART" id="SM00220">
    <property type="entry name" value="S_TKc"/>
    <property type="match status" value="1"/>
</dbReference>
<organism evidence="12 13">
    <name type="scientific">Cephalotus follicularis</name>
    <name type="common">Albany pitcher plant</name>
    <dbReference type="NCBI Taxonomy" id="3775"/>
    <lineage>
        <taxon>Eukaryota</taxon>
        <taxon>Viridiplantae</taxon>
        <taxon>Streptophyta</taxon>
        <taxon>Embryophyta</taxon>
        <taxon>Tracheophyta</taxon>
        <taxon>Spermatophyta</taxon>
        <taxon>Magnoliopsida</taxon>
        <taxon>eudicotyledons</taxon>
        <taxon>Gunneridae</taxon>
        <taxon>Pentapetalae</taxon>
        <taxon>rosids</taxon>
        <taxon>fabids</taxon>
        <taxon>Oxalidales</taxon>
        <taxon>Cephalotaceae</taxon>
        <taxon>Cephalotus</taxon>
    </lineage>
</organism>
<evidence type="ECO:0000256" key="7">
    <source>
        <dbReference type="ARBA" id="ARBA00047899"/>
    </source>
</evidence>
<evidence type="ECO:0000313" key="12">
    <source>
        <dbReference type="EMBL" id="GAV61208.1"/>
    </source>
</evidence>
<dbReference type="InParanoid" id="A0A1Q3AZQ7"/>
<evidence type="ECO:0000259" key="11">
    <source>
        <dbReference type="PROSITE" id="PS50011"/>
    </source>
</evidence>
<reference evidence="13" key="1">
    <citation type="submission" date="2016-04" db="EMBL/GenBank/DDBJ databases">
        <title>Cephalotus genome sequencing.</title>
        <authorList>
            <person name="Fukushima K."/>
            <person name="Hasebe M."/>
            <person name="Fang X."/>
        </authorList>
    </citation>
    <scope>NUCLEOTIDE SEQUENCE [LARGE SCALE GENOMIC DNA]</scope>
    <source>
        <strain evidence="13">cv. St1</strain>
    </source>
</reference>
<dbReference type="PROSITE" id="PS00108">
    <property type="entry name" value="PROTEIN_KINASE_ST"/>
    <property type="match status" value="1"/>
</dbReference>
<dbReference type="PIRSF" id="PIRSF000654">
    <property type="entry name" value="Integrin-linked_kinase"/>
    <property type="match status" value="1"/>
</dbReference>
<proteinExistence type="inferred from homology"/>